<evidence type="ECO:0000313" key="2">
    <source>
        <dbReference type="EMBL" id="MDQ0199404.1"/>
    </source>
</evidence>
<protein>
    <submittedName>
        <fullName evidence="2">Uncharacterized protein</fullName>
    </submittedName>
</protein>
<accession>A0ABT9XV70</accession>
<keyword evidence="1" id="KW-0472">Membrane</keyword>
<keyword evidence="1" id="KW-1133">Transmembrane helix</keyword>
<proteinExistence type="predicted"/>
<keyword evidence="1" id="KW-0812">Transmembrane</keyword>
<name>A0ABT9XV70_9BACI</name>
<reference evidence="2 3" key="1">
    <citation type="submission" date="2023-07" db="EMBL/GenBank/DDBJ databases">
        <title>Genomic Encyclopedia of Type Strains, Phase IV (KMG-IV): sequencing the most valuable type-strain genomes for metagenomic binning, comparative biology and taxonomic classification.</title>
        <authorList>
            <person name="Goeker M."/>
        </authorList>
    </citation>
    <scope>NUCLEOTIDE SEQUENCE [LARGE SCALE GENOMIC DNA]</scope>
    <source>
        <strain evidence="2 3">DSM 27594</strain>
    </source>
</reference>
<evidence type="ECO:0000256" key="1">
    <source>
        <dbReference type="SAM" id="Phobius"/>
    </source>
</evidence>
<gene>
    <name evidence="2" type="ORF">J2S10_002586</name>
</gene>
<dbReference type="EMBL" id="JAUSTW010000004">
    <property type="protein sequence ID" value="MDQ0199404.1"/>
    <property type="molecule type" value="Genomic_DNA"/>
</dbReference>
<organism evidence="2 3">
    <name type="scientific">Neobacillus ginsengisoli</name>
    <dbReference type="NCBI Taxonomy" id="904295"/>
    <lineage>
        <taxon>Bacteria</taxon>
        <taxon>Bacillati</taxon>
        <taxon>Bacillota</taxon>
        <taxon>Bacilli</taxon>
        <taxon>Bacillales</taxon>
        <taxon>Bacillaceae</taxon>
        <taxon>Neobacillus</taxon>
    </lineage>
</organism>
<dbReference type="Proteomes" id="UP001224122">
    <property type="component" value="Unassembled WGS sequence"/>
</dbReference>
<feature type="transmembrane region" description="Helical" evidence="1">
    <location>
        <begin position="62"/>
        <end position="78"/>
    </location>
</feature>
<keyword evidence="3" id="KW-1185">Reference proteome</keyword>
<comment type="caution">
    <text evidence="2">The sequence shown here is derived from an EMBL/GenBank/DDBJ whole genome shotgun (WGS) entry which is preliminary data.</text>
</comment>
<evidence type="ECO:0000313" key="3">
    <source>
        <dbReference type="Proteomes" id="UP001224122"/>
    </source>
</evidence>
<sequence length="79" mass="8791">MNHIDLRVLQVGSKGQVTRFPKIFLKIKGSLLYTQTSHQLVAYLCCRLGGSNKICTQNKTDLTSIGCVVFGIIIFAYAR</sequence>